<dbReference type="InterPro" id="IPR016035">
    <property type="entry name" value="Acyl_Trfase/lysoPLipase"/>
</dbReference>
<gene>
    <name evidence="1" type="ORF">I551_8265</name>
</gene>
<name>A0ABP3A0Y3_MYCUL</name>
<dbReference type="SUPFAM" id="SSF52151">
    <property type="entry name" value="FabD/lysophospholipase-like"/>
    <property type="match status" value="1"/>
</dbReference>
<dbReference type="InterPro" id="IPR001227">
    <property type="entry name" value="Ac_transferase_dom_sf"/>
</dbReference>
<keyword evidence="1" id="KW-0808">Transferase</keyword>
<comment type="caution">
    <text evidence="1">The sequence shown here is derived from an EMBL/GenBank/DDBJ whole genome shotgun (WGS) entry which is preliminary data.</text>
</comment>
<accession>A0ABP3A0Y3</accession>
<evidence type="ECO:0000313" key="2">
    <source>
        <dbReference type="Proteomes" id="UP000020681"/>
    </source>
</evidence>
<organism evidence="1 2">
    <name type="scientific">Mycobacterium ulcerans str. Harvey</name>
    <dbReference type="NCBI Taxonomy" id="1299332"/>
    <lineage>
        <taxon>Bacteria</taxon>
        <taxon>Bacillati</taxon>
        <taxon>Actinomycetota</taxon>
        <taxon>Actinomycetes</taxon>
        <taxon>Mycobacteriales</taxon>
        <taxon>Mycobacteriaceae</taxon>
        <taxon>Mycobacterium</taxon>
        <taxon>Mycobacterium ulcerans group</taxon>
    </lineage>
</organism>
<dbReference type="Gene3D" id="3.40.366.10">
    <property type="entry name" value="Malonyl-Coenzyme A Acyl Carrier Protein, domain 2"/>
    <property type="match status" value="1"/>
</dbReference>
<sequence length="44" mass="4500">MIGHSVGELAAAQVAGVLSLQDAAKLVSARATDAGLPPVERWSR</sequence>
<dbReference type="GO" id="GO:0016740">
    <property type="term" value="F:transferase activity"/>
    <property type="evidence" value="ECO:0007669"/>
    <property type="project" value="UniProtKB-KW"/>
</dbReference>
<dbReference type="Proteomes" id="UP000020681">
    <property type="component" value="Unassembled WGS sequence"/>
</dbReference>
<reference evidence="1 2" key="1">
    <citation type="submission" date="2014-01" db="EMBL/GenBank/DDBJ databases">
        <authorList>
            <person name="Dobos K."/>
            <person name="Lenaerts A."/>
            <person name="Ordway D."/>
            <person name="DeGroote M.A."/>
            <person name="Parker T."/>
            <person name="Sizemore C."/>
            <person name="Tallon L.J."/>
            <person name="Sadzewicz L.K."/>
            <person name="Sengamalay N."/>
            <person name="Fraser C.M."/>
            <person name="Hine E."/>
            <person name="Shefchek K.A."/>
            <person name="Das S.P."/>
            <person name="Tettelin H."/>
        </authorList>
    </citation>
    <scope>NUCLEOTIDE SEQUENCE [LARGE SCALE GENOMIC DNA]</scope>
    <source>
        <strain evidence="1 2">Harvey</strain>
    </source>
</reference>
<proteinExistence type="predicted"/>
<dbReference type="EMBL" id="JAOL01000200">
    <property type="protein sequence ID" value="EUA85295.1"/>
    <property type="molecule type" value="Genomic_DNA"/>
</dbReference>
<protein>
    <submittedName>
        <fullName evidence="1">Acyl transferase domain protein</fullName>
    </submittedName>
</protein>
<keyword evidence="2" id="KW-1185">Reference proteome</keyword>
<evidence type="ECO:0000313" key="1">
    <source>
        <dbReference type="EMBL" id="EUA85295.1"/>
    </source>
</evidence>